<sequence>MVMDNVARDTKTLLEHYLDKKAVTRAAPTPTAASASHEPPPFLASTISPPILFELNLSGTLAQPFCFMMN</sequence>
<dbReference type="AlphaFoldDB" id="A0A1X7UA71"/>
<dbReference type="EnsemblMetazoa" id="Aqu2.1.24558_001">
    <property type="protein sequence ID" value="Aqu2.1.24558_001"/>
    <property type="gene ID" value="Aqu2.1.24558"/>
</dbReference>
<reference evidence="1" key="1">
    <citation type="submission" date="2017-05" db="UniProtKB">
        <authorList>
            <consortium name="EnsemblMetazoa"/>
        </authorList>
    </citation>
    <scope>IDENTIFICATION</scope>
</reference>
<protein>
    <submittedName>
        <fullName evidence="1">Uncharacterized protein</fullName>
    </submittedName>
</protein>
<accession>A0A1X7UA71</accession>
<proteinExistence type="predicted"/>
<organism evidence="1">
    <name type="scientific">Amphimedon queenslandica</name>
    <name type="common">Sponge</name>
    <dbReference type="NCBI Taxonomy" id="400682"/>
    <lineage>
        <taxon>Eukaryota</taxon>
        <taxon>Metazoa</taxon>
        <taxon>Porifera</taxon>
        <taxon>Demospongiae</taxon>
        <taxon>Heteroscleromorpha</taxon>
        <taxon>Haplosclerida</taxon>
        <taxon>Niphatidae</taxon>
        <taxon>Amphimedon</taxon>
    </lineage>
</organism>
<name>A0A1X7UA71_AMPQE</name>
<evidence type="ECO:0000313" key="1">
    <source>
        <dbReference type="EnsemblMetazoa" id="Aqu2.1.24558_001"/>
    </source>
</evidence>
<dbReference type="InParanoid" id="A0A1X7UA71"/>